<comment type="cofactor">
    <cofactor evidence="1">
        <name>Ca(2+)</name>
        <dbReference type="ChEBI" id="CHEBI:29108"/>
    </cofactor>
</comment>
<feature type="binding site" evidence="16">
    <location>
        <position position="187"/>
    </location>
    <ligand>
        <name>Mg(2+)</name>
        <dbReference type="ChEBI" id="CHEBI:18420"/>
    </ligand>
</feature>
<dbReference type="Gene3D" id="3.40.50.970">
    <property type="match status" value="2"/>
</dbReference>
<comment type="cofactor">
    <cofactor evidence="15">
        <name>thiamine diphosphate</name>
        <dbReference type="ChEBI" id="CHEBI:58937"/>
    </cofactor>
    <text evidence="15">Binds 1 thiamine pyrophosphate per subunit. During the reaction, the substrate forms a covalent intermediate with the cofactor.</text>
</comment>
<keyword evidence="8 18" id="KW-0106">Calcium</keyword>
<feature type="binding site" evidence="14">
    <location>
        <position position="357"/>
    </location>
    <ligand>
        <name>substrate</name>
    </ligand>
</feature>
<feature type="binding site" evidence="15">
    <location>
        <position position="437"/>
    </location>
    <ligand>
        <name>thiamine diphosphate</name>
        <dbReference type="ChEBI" id="CHEBI:58937"/>
    </ligand>
</feature>
<comment type="catalytic activity">
    <reaction evidence="11 18">
        <text>D-sedoheptulose 7-phosphate + D-glyceraldehyde 3-phosphate = aldehydo-D-ribose 5-phosphate + D-xylulose 5-phosphate</text>
        <dbReference type="Rhea" id="RHEA:10508"/>
        <dbReference type="ChEBI" id="CHEBI:57483"/>
        <dbReference type="ChEBI" id="CHEBI:57737"/>
        <dbReference type="ChEBI" id="CHEBI:58273"/>
        <dbReference type="ChEBI" id="CHEBI:59776"/>
        <dbReference type="EC" id="2.2.1.1"/>
    </reaction>
</comment>
<dbReference type="Pfam" id="PF02779">
    <property type="entry name" value="Transket_pyr"/>
    <property type="match status" value="1"/>
</dbReference>
<dbReference type="GO" id="GO:0009052">
    <property type="term" value="P:pentose-phosphate shunt, non-oxidative branch"/>
    <property type="evidence" value="ECO:0007669"/>
    <property type="project" value="UniProtKB-ARBA"/>
</dbReference>
<evidence type="ECO:0000256" key="6">
    <source>
        <dbReference type="ARBA" id="ARBA00022679"/>
    </source>
</evidence>
<evidence type="ECO:0000256" key="2">
    <source>
        <dbReference type="ARBA" id="ARBA00001941"/>
    </source>
</evidence>
<dbReference type="CDD" id="cd02012">
    <property type="entry name" value="TPP_TK"/>
    <property type="match status" value="1"/>
</dbReference>
<name>A0A0W0Z1F1_9GAMM</name>
<dbReference type="GO" id="GO:0005829">
    <property type="term" value="C:cytosol"/>
    <property type="evidence" value="ECO:0007669"/>
    <property type="project" value="TreeGrafter"/>
</dbReference>
<dbReference type="Pfam" id="PF00456">
    <property type="entry name" value="Transketolase_N"/>
    <property type="match status" value="1"/>
</dbReference>
<proteinExistence type="inferred from homology"/>
<dbReference type="PROSITE" id="PS00802">
    <property type="entry name" value="TRANSKETOLASE_2"/>
    <property type="match status" value="1"/>
</dbReference>
<comment type="cofactor">
    <cofactor evidence="18">
        <name>Mg(2+)</name>
        <dbReference type="ChEBI" id="CHEBI:18420"/>
    </cofactor>
    <cofactor evidence="18">
        <name>Ca(2+)</name>
        <dbReference type="ChEBI" id="CHEBI:29108"/>
    </cofactor>
    <cofactor evidence="18">
        <name>Mn(2+)</name>
        <dbReference type="ChEBI" id="CHEBI:29035"/>
    </cofactor>
    <cofactor evidence="18">
        <name>Co(2+)</name>
        <dbReference type="ChEBI" id="CHEBI:48828"/>
    </cofactor>
    <text evidence="18">Binds 1 Mg(2+) ion per subunit. Can also utilize other divalent metal cations, such as Ca(2+), Mn(2+) and Co(2+).</text>
</comment>
<dbReference type="FunFam" id="3.40.50.970:FF:000004">
    <property type="entry name" value="Transketolase"/>
    <property type="match status" value="1"/>
</dbReference>
<dbReference type="PANTHER" id="PTHR43522:SF2">
    <property type="entry name" value="TRANSKETOLASE 1-RELATED"/>
    <property type="match status" value="1"/>
</dbReference>
<sequence length="666" mass="73846">MNLCKELANAIRILSVDAVEQAQSGHPGMPLGMADIATVLWNKFLKHNPQNPHWFNRDRFVLSNGHGSMILYSLLHLTGYNLSLDDLKHFRQLNSKTPGHPEYGHTPGVETTTGPLGQGLANAVGMALAERVLATHFNQDNFNLVDHYTYTFVGDGCLMEGISHEACSLAGTLGLGKLIVFYDNNGISIDGKIDSWFTDDTATRFKAYHWQVIEAVNGHDMNEIEQAILKAQANTTQPTLIICNTVIGLGSSVAGSEKAHGSALGAKDVANVREFFNWKHDPFVIPDSIYQQWNHVEQGQKDEQQWLMLLKQHQKHYPQEHNEFLRRINGDLPDDWQNQSHEFFERCRTNEKAVATRKASQQCIEYFAHLLPEMLGGSADLTGSNNTDWSGSKAILGHDYTGNYLYYGVREFAMAAIMNGIAVHGGFIPYGGTFLVFADYARNAVRLSALMKQRVIYVFTHDSIGLGEDGPTHQPVEHASMLRMTPGMSVWRPADLMETAVAWQFALEHHNGPTSLLLSRQNLPALPHGEVAAELIKKGGYIIKDCDGIPDALLIATGSEVQLAIAAAEQVQTQGLKVRVVSMPCAERFLEQDQNYKDQVLPPNIHTRIAIEAASSAYWYQFVGLKGAVIGLDRFGVSAPAAQAYQFLEITVERIVKTLNTLLQPE</sequence>
<evidence type="ECO:0000256" key="12">
    <source>
        <dbReference type="NCBIfam" id="TIGR00232"/>
    </source>
</evidence>
<feature type="site" description="Important for catalytic activity" evidence="17">
    <location>
        <position position="260"/>
    </location>
</feature>
<evidence type="ECO:0000313" key="20">
    <source>
        <dbReference type="EMBL" id="KTD62643.1"/>
    </source>
</evidence>
<comment type="caution">
    <text evidence="20">The sequence shown here is derived from an EMBL/GenBank/DDBJ whole genome shotgun (WGS) entry which is preliminary data.</text>
</comment>
<feature type="binding site" evidence="15">
    <location>
        <begin position="114"/>
        <end position="116"/>
    </location>
    <ligand>
        <name>thiamine diphosphate</name>
        <dbReference type="ChEBI" id="CHEBI:58937"/>
    </ligand>
</feature>
<feature type="binding site" evidence="15">
    <location>
        <position position="156"/>
    </location>
    <ligand>
        <name>thiamine diphosphate</name>
        <dbReference type="ChEBI" id="CHEBI:58937"/>
    </ligand>
</feature>
<dbReference type="SMART" id="SM00861">
    <property type="entry name" value="Transket_pyr"/>
    <property type="match status" value="1"/>
</dbReference>
<dbReference type="Pfam" id="PF22613">
    <property type="entry name" value="Transketolase_C_1"/>
    <property type="match status" value="1"/>
</dbReference>
<dbReference type="PANTHER" id="PTHR43522">
    <property type="entry name" value="TRANSKETOLASE"/>
    <property type="match status" value="1"/>
</dbReference>
<evidence type="ECO:0000256" key="18">
    <source>
        <dbReference type="RuleBase" id="RU004996"/>
    </source>
</evidence>
<gene>
    <name evidence="20" type="primary">tkt</name>
    <name evidence="20" type="ORF">Lsan_1780</name>
</gene>
<dbReference type="Proteomes" id="UP000054703">
    <property type="component" value="Unassembled WGS sequence"/>
</dbReference>
<dbReference type="RefSeq" id="WP_058514068.1">
    <property type="nucleotide sequence ID" value="NZ_CAAAIH010000042.1"/>
</dbReference>
<feature type="binding site" evidence="14">
    <location>
        <position position="461"/>
    </location>
    <ligand>
        <name>substrate</name>
    </ligand>
</feature>
<dbReference type="PATRIC" id="fig|45074.5.peg.1891"/>
<dbReference type="NCBIfam" id="TIGR00232">
    <property type="entry name" value="tktlase_bact"/>
    <property type="match status" value="1"/>
</dbReference>
<evidence type="ECO:0000256" key="7">
    <source>
        <dbReference type="ARBA" id="ARBA00022723"/>
    </source>
</evidence>
<keyword evidence="6 18" id="KW-0808">Transferase</keyword>
<comment type="function">
    <text evidence="18">Catalyzes the transfer of a two-carbon ketol group from a ketose donor to an aldose acceptor, via a covalent intermediate with the cofactor thiamine pyrophosphate.</text>
</comment>
<feature type="binding site" evidence="14">
    <location>
        <position position="520"/>
    </location>
    <ligand>
        <name>substrate</name>
    </ligand>
</feature>
<dbReference type="SUPFAM" id="SSF52518">
    <property type="entry name" value="Thiamin diphosphate-binding fold (THDP-binding)"/>
    <property type="match status" value="2"/>
</dbReference>
<dbReference type="GO" id="GO:0046872">
    <property type="term" value="F:metal ion binding"/>
    <property type="evidence" value="ECO:0007669"/>
    <property type="project" value="UniProtKB-KW"/>
</dbReference>
<evidence type="ECO:0000256" key="17">
    <source>
        <dbReference type="PIRSR" id="PIRSR605478-5"/>
    </source>
</evidence>
<accession>A0A0W0Z1F1</accession>
<evidence type="ECO:0000256" key="11">
    <source>
        <dbReference type="ARBA" id="ARBA00049473"/>
    </source>
</evidence>
<dbReference type="AlphaFoldDB" id="A0A0W0Z1F1"/>
<keyword evidence="21" id="KW-1185">Reference proteome</keyword>
<dbReference type="InterPro" id="IPR005478">
    <property type="entry name" value="Transketolase_bac-like"/>
</dbReference>
<comment type="subunit">
    <text evidence="4 18">Homodimer.</text>
</comment>
<feature type="binding site" evidence="14">
    <location>
        <position position="26"/>
    </location>
    <ligand>
        <name>substrate</name>
    </ligand>
</feature>
<feature type="domain" description="Transketolase-like pyrimidine-binding" evidence="19">
    <location>
        <begin position="354"/>
        <end position="525"/>
    </location>
</feature>
<evidence type="ECO:0000313" key="21">
    <source>
        <dbReference type="Proteomes" id="UP000054703"/>
    </source>
</evidence>
<evidence type="ECO:0000256" key="8">
    <source>
        <dbReference type="ARBA" id="ARBA00022837"/>
    </source>
</evidence>
<comment type="similarity">
    <text evidence="3 18">Belongs to the transketolase family.</text>
</comment>
<feature type="site" description="Important for catalytic activity" evidence="17">
    <location>
        <position position="26"/>
    </location>
</feature>
<evidence type="ECO:0000256" key="14">
    <source>
        <dbReference type="PIRSR" id="PIRSR605478-2"/>
    </source>
</evidence>
<dbReference type="Gene3D" id="3.40.50.920">
    <property type="match status" value="1"/>
</dbReference>
<evidence type="ECO:0000256" key="1">
    <source>
        <dbReference type="ARBA" id="ARBA00001913"/>
    </source>
</evidence>
<dbReference type="PROSITE" id="PS00801">
    <property type="entry name" value="TRANSKETOLASE_1"/>
    <property type="match status" value="1"/>
</dbReference>
<dbReference type="FunFam" id="3.40.50.970:FF:000003">
    <property type="entry name" value="Transketolase"/>
    <property type="match status" value="1"/>
</dbReference>
<dbReference type="InterPro" id="IPR033247">
    <property type="entry name" value="Transketolase_fam"/>
</dbReference>
<feature type="binding site" evidence="14">
    <location>
        <position position="473"/>
    </location>
    <ligand>
        <name>substrate</name>
    </ligand>
</feature>
<feature type="binding site" evidence="14">
    <location>
        <position position="260"/>
    </location>
    <ligand>
        <name>substrate</name>
    </ligand>
</feature>
<dbReference type="InterPro" id="IPR005474">
    <property type="entry name" value="Transketolase_N"/>
</dbReference>
<dbReference type="InterPro" id="IPR055152">
    <property type="entry name" value="Transketolase-like_C_2"/>
</dbReference>
<keyword evidence="9 16" id="KW-0460">Magnesium</keyword>
<evidence type="ECO:0000256" key="9">
    <source>
        <dbReference type="ARBA" id="ARBA00022842"/>
    </source>
</evidence>
<comment type="cofactor">
    <cofactor evidence="16">
        <name>Mg(2+)</name>
        <dbReference type="ChEBI" id="CHEBI:18420"/>
    </cofactor>
    <text evidence="16">Binds 1 Mg(2+) ion per subunit. Can also utilize other divalent metal cations, such as Ca(2+), Mn(2+) and Co(2+).</text>
</comment>
<dbReference type="InterPro" id="IPR009014">
    <property type="entry name" value="Transketo_C/PFOR_II"/>
</dbReference>
<evidence type="ECO:0000256" key="13">
    <source>
        <dbReference type="PIRSR" id="PIRSR605478-1"/>
    </source>
</evidence>
<organism evidence="20 21">
    <name type="scientific">Legionella santicrucis</name>
    <dbReference type="NCBI Taxonomy" id="45074"/>
    <lineage>
        <taxon>Bacteria</taxon>
        <taxon>Pseudomonadati</taxon>
        <taxon>Pseudomonadota</taxon>
        <taxon>Gammaproteobacteria</taxon>
        <taxon>Legionellales</taxon>
        <taxon>Legionellaceae</taxon>
        <taxon>Legionella</taxon>
    </lineage>
</organism>
<evidence type="ECO:0000259" key="19">
    <source>
        <dbReference type="SMART" id="SM00861"/>
    </source>
</evidence>
<comment type="cofactor">
    <cofactor evidence="2">
        <name>Co(2+)</name>
        <dbReference type="ChEBI" id="CHEBI:48828"/>
    </cofactor>
</comment>
<dbReference type="STRING" id="45074.Lsan_1780"/>
<evidence type="ECO:0000256" key="10">
    <source>
        <dbReference type="ARBA" id="ARBA00023052"/>
    </source>
</evidence>
<protein>
    <recommendedName>
        <fullName evidence="5 12">Transketolase</fullName>
        <ecNumber evidence="5 12">2.2.1.1</ecNumber>
    </recommendedName>
</protein>
<evidence type="ECO:0000256" key="15">
    <source>
        <dbReference type="PIRSR" id="PIRSR605478-3"/>
    </source>
</evidence>
<keyword evidence="10 15" id="KW-0786">Thiamine pyrophosphate</keyword>
<feature type="binding site" evidence="14">
    <location>
        <position position="469"/>
    </location>
    <ligand>
        <name>substrate</name>
    </ligand>
</feature>
<dbReference type="InterPro" id="IPR020826">
    <property type="entry name" value="Transketolase_BS"/>
</dbReference>
<feature type="binding site" evidence="15">
    <location>
        <position position="66"/>
    </location>
    <ligand>
        <name>thiamine diphosphate</name>
        <dbReference type="ChEBI" id="CHEBI:58937"/>
    </ligand>
</feature>
<evidence type="ECO:0000256" key="16">
    <source>
        <dbReference type="PIRSR" id="PIRSR605478-4"/>
    </source>
</evidence>
<dbReference type="InterPro" id="IPR049557">
    <property type="entry name" value="Transketolase_CS"/>
</dbReference>
<reference evidence="20 21" key="1">
    <citation type="submission" date="2015-11" db="EMBL/GenBank/DDBJ databases">
        <title>Genomic analysis of 38 Legionella species identifies large and diverse effector repertoires.</title>
        <authorList>
            <person name="Burstein D."/>
            <person name="Amaro F."/>
            <person name="Zusman T."/>
            <person name="Lifshitz Z."/>
            <person name="Cohen O."/>
            <person name="Gilbert J.A."/>
            <person name="Pupko T."/>
            <person name="Shuman H.A."/>
            <person name="Segal G."/>
        </authorList>
    </citation>
    <scope>NUCLEOTIDE SEQUENCE [LARGE SCALE GENOMIC DNA]</scope>
    <source>
        <strain evidence="20 21">SC-63-C7</strain>
    </source>
</reference>
<evidence type="ECO:0000256" key="5">
    <source>
        <dbReference type="ARBA" id="ARBA00013152"/>
    </source>
</evidence>
<dbReference type="GO" id="GO:0004802">
    <property type="term" value="F:transketolase activity"/>
    <property type="evidence" value="ECO:0007669"/>
    <property type="project" value="UniProtKB-UniRule"/>
</dbReference>
<feature type="active site" description="Proton donor" evidence="13">
    <location>
        <position position="411"/>
    </location>
</feature>
<dbReference type="FunFam" id="3.40.50.920:FF:000003">
    <property type="entry name" value="Transketolase"/>
    <property type="match status" value="1"/>
</dbReference>
<dbReference type="CDD" id="cd07033">
    <property type="entry name" value="TPP_PYR_DXS_TK_like"/>
    <property type="match status" value="1"/>
</dbReference>
<dbReference type="EMBL" id="LNYU01000035">
    <property type="protein sequence ID" value="KTD62643.1"/>
    <property type="molecule type" value="Genomic_DNA"/>
</dbReference>
<dbReference type="InterPro" id="IPR005475">
    <property type="entry name" value="Transketolase-like_Pyr-bd"/>
</dbReference>
<feature type="binding site" evidence="16">
    <location>
        <position position="155"/>
    </location>
    <ligand>
        <name>Mg(2+)</name>
        <dbReference type="ChEBI" id="CHEBI:18420"/>
    </ligand>
</feature>
<feature type="binding site" evidence="16">
    <location>
        <position position="185"/>
    </location>
    <ligand>
        <name>Mg(2+)</name>
        <dbReference type="ChEBI" id="CHEBI:18420"/>
    </ligand>
</feature>
<evidence type="ECO:0000256" key="3">
    <source>
        <dbReference type="ARBA" id="ARBA00007131"/>
    </source>
</evidence>
<dbReference type="InterPro" id="IPR029061">
    <property type="entry name" value="THDP-binding"/>
</dbReference>
<keyword evidence="7 16" id="KW-0479">Metal-binding</keyword>
<dbReference type="SUPFAM" id="SSF52922">
    <property type="entry name" value="TK C-terminal domain-like"/>
    <property type="match status" value="1"/>
</dbReference>
<feature type="binding site" evidence="14">
    <location>
        <position position="384"/>
    </location>
    <ligand>
        <name>substrate</name>
    </ligand>
</feature>
<dbReference type="EC" id="2.2.1.1" evidence="5 12"/>
<evidence type="ECO:0000256" key="4">
    <source>
        <dbReference type="ARBA" id="ARBA00011738"/>
    </source>
</evidence>
<feature type="binding site" evidence="15">
    <location>
        <position position="185"/>
    </location>
    <ligand>
        <name>thiamine diphosphate</name>
        <dbReference type="ChEBI" id="CHEBI:58937"/>
    </ligand>
</feature>
<feature type="binding site" evidence="15">
    <location>
        <position position="260"/>
    </location>
    <ligand>
        <name>thiamine diphosphate</name>
        <dbReference type="ChEBI" id="CHEBI:58937"/>
    </ligand>
</feature>